<evidence type="ECO:0000256" key="1">
    <source>
        <dbReference type="SAM" id="MobiDB-lite"/>
    </source>
</evidence>
<keyword evidence="4" id="KW-1185">Reference proteome</keyword>
<dbReference type="Proteomes" id="UP000305948">
    <property type="component" value="Unassembled WGS sequence"/>
</dbReference>
<dbReference type="AlphaFoldDB" id="A0A5C3NE11"/>
<protein>
    <recommendedName>
        <fullName evidence="2">F-box domain-containing protein</fullName>
    </recommendedName>
</protein>
<feature type="compositionally biased region" description="Low complexity" evidence="1">
    <location>
        <begin position="237"/>
        <end position="250"/>
    </location>
</feature>
<dbReference type="STRING" id="5364.A0A5C3NE11"/>
<evidence type="ECO:0000313" key="4">
    <source>
        <dbReference type="Proteomes" id="UP000305948"/>
    </source>
</evidence>
<feature type="domain" description="F-box" evidence="2">
    <location>
        <begin position="2"/>
        <end position="50"/>
    </location>
</feature>
<reference evidence="3 4" key="1">
    <citation type="journal article" date="2019" name="Nat. Ecol. Evol.">
        <title>Megaphylogeny resolves global patterns of mushroom evolution.</title>
        <authorList>
            <person name="Varga T."/>
            <person name="Krizsan K."/>
            <person name="Foldi C."/>
            <person name="Dima B."/>
            <person name="Sanchez-Garcia M."/>
            <person name="Sanchez-Ramirez S."/>
            <person name="Szollosi G.J."/>
            <person name="Szarkandi J.G."/>
            <person name="Papp V."/>
            <person name="Albert L."/>
            <person name="Andreopoulos W."/>
            <person name="Angelini C."/>
            <person name="Antonin V."/>
            <person name="Barry K.W."/>
            <person name="Bougher N.L."/>
            <person name="Buchanan P."/>
            <person name="Buyck B."/>
            <person name="Bense V."/>
            <person name="Catcheside P."/>
            <person name="Chovatia M."/>
            <person name="Cooper J."/>
            <person name="Damon W."/>
            <person name="Desjardin D."/>
            <person name="Finy P."/>
            <person name="Geml J."/>
            <person name="Haridas S."/>
            <person name="Hughes K."/>
            <person name="Justo A."/>
            <person name="Karasinski D."/>
            <person name="Kautmanova I."/>
            <person name="Kiss B."/>
            <person name="Kocsube S."/>
            <person name="Kotiranta H."/>
            <person name="LaButti K.M."/>
            <person name="Lechner B.E."/>
            <person name="Liimatainen K."/>
            <person name="Lipzen A."/>
            <person name="Lukacs Z."/>
            <person name="Mihaltcheva S."/>
            <person name="Morgado L.N."/>
            <person name="Niskanen T."/>
            <person name="Noordeloos M.E."/>
            <person name="Ohm R.A."/>
            <person name="Ortiz-Santana B."/>
            <person name="Ovrebo C."/>
            <person name="Racz N."/>
            <person name="Riley R."/>
            <person name="Savchenko A."/>
            <person name="Shiryaev A."/>
            <person name="Soop K."/>
            <person name="Spirin V."/>
            <person name="Szebenyi C."/>
            <person name="Tomsovsky M."/>
            <person name="Tulloss R.E."/>
            <person name="Uehling J."/>
            <person name="Grigoriev I.V."/>
            <person name="Vagvolgyi C."/>
            <person name="Papp T."/>
            <person name="Martin F.M."/>
            <person name="Miettinen O."/>
            <person name="Hibbett D.S."/>
            <person name="Nagy L.G."/>
        </authorList>
    </citation>
    <scope>NUCLEOTIDE SEQUENCE [LARGE SCALE GENOMIC DNA]</scope>
    <source>
        <strain evidence="3 4">OMC1185</strain>
    </source>
</reference>
<dbReference type="PROSITE" id="PS50181">
    <property type="entry name" value="FBOX"/>
    <property type="match status" value="1"/>
</dbReference>
<dbReference type="Gene3D" id="1.20.1280.50">
    <property type="match status" value="1"/>
</dbReference>
<evidence type="ECO:0000259" key="2">
    <source>
        <dbReference type="PROSITE" id="PS50181"/>
    </source>
</evidence>
<dbReference type="EMBL" id="ML213504">
    <property type="protein sequence ID" value="TFK55560.1"/>
    <property type="molecule type" value="Genomic_DNA"/>
</dbReference>
<dbReference type="Pfam" id="PF12937">
    <property type="entry name" value="F-box-like"/>
    <property type="match status" value="1"/>
</dbReference>
<proteinExistence type="predicted"/>
<dbReference type="OrthoDB" id="2532648at2759"/>
<organism evidence="3 4">
    <name type="scientific">Heliocybe sulcata</name>
    <dbReference type="NCBI Taxonomy" id="5364"/>
    <lineage>
        <taxon>Eukaryota</taxon>
        <taxon>Fungi</taxon>
        <taxon>Dikarya</taxon>
        <taxon>Basidiomycota</taxon>
        <taxon>Agaricomycotina</taxon>
        <taxon>Agaricomycetes</taxon>
        <taxon>Gloeophyllales</taxon>
        <taxon>Gloeophyllaceae</taxon>
        <taxon>Heliocybe</taxon>
    </lineage>
</organism>
<sequence>MSATFESLPVELIAEILGELDLQTLITVSYLSRRLNQISSDPSLNPWRRPILRNLRSGQYEDCLKHLCVRTSVPRQNWVEILSLARSSYLLFQATLPNLKSDEWEECFRRRNLPGWMKWKKDCSWREAYQRLLYRVWHRSHSSCTADEAWTKYIVLNRNGSANELEASSRNFNPLAIFNEMKYQRLQLVVQFADVRIIALGVLTKPKGPFSLNPNAKALLHPPGIEKSYVADDNTDDGLSSGGSSLRTSSENVPMGQSDQYWPLTYPLPAVSHANYPFYTPGGKDRRWIGSGPLEEGGLDWVGRLMFVKHTLLTAQLLSPTTDVHTDGPALQDMDLVVGPGRGQYASFIWADLSAIAPWIEERITKKITGAGLGN</sequence>
<feature type="region of interest" description="Disordered" evidence="1">
    <location>
        <begin position="230"/>
        <end position="255"/>
    </location>
</feature>
<dbReference type="InterPro" id="IPR036047">
    <property type="entry name" value="F-box-like_dom_sf"/>
</dbReference>
<accession>A0A5C3NE11</accession>
<dbReference type="SUPFAM" id="SSF81383">
    <property type="entry name" value="F-box domain"/>
    <property type="match status" value="1"/>
</dbReference>
<dbReference type="InterPro" id="IPR001810">
    <property type="entry name" value="F-box_dom"/>
</dbReference>
<evidence type="ECO:0000313" key="3">
    <source>
        <dbReference type="EMBL" id="TFK55560.1"/>
    </source>
</evidence>
<gene>
    <name evidence="3" type="ORF">OE88DRAFT_1709994</name>
</gene>
<name>A0A5C3NE11_9AGAM</name>